<feature type="transmembrane region" description="Helical" evidence="1">
    <location>
        <begin position="115"/>
        <end position="138"/>
    </location>
</feature>
<sequence>MGLFFSYLAWAFGISLANSRSWRVWEFNSNIVSIVYIGLWEAFYFQKCSISGAILEWPMYGRINGSWVISDEIWYGQGLILLANSLNSVVLTFGSVALVVRWIHAPYPDFLRLCYNISAFFLICSCSCTAITASWNFAVDFYGQTTLDFPLSFPIGKEMLIRKRFSYVFPLGITTATLSLISAAMFFCGTFSTKQRSKVKPMTVRKHPPMKGVNEGPTVCNGCQ</sequence>
<evidence type="ECO:0000256" key="1">
    <source>
        <dbReference type="SAM" id="Phobius"/>
    </source>
</evidence>
<accession>A0A9W2UNV8</accession>
<gene>
    <name evidence="5" type="primary">LOC128773878</name>
    <name evidence="3" type="synonym">LOC128773876</name>
    <name evidence="4" type="synonym">LOC128773877</name>
</gene>
<evidence type="ECO:0000313" key="5">
    <source>
        <dbReference type="RefSeq" id="XP_053747891.1"/>
    </source>
</evidence>
<dbReference type="RefSeq" id="XP_053747890.1">
    <property type="nucleotide sequence ID" value="XM_053891915.1"/>
</dbReference>
<keyword evidence="1" id="KW-0812">Transmembrane</keyword>
<dbReference type="Proteomes" id="UP001165780">
    <property type="component" value="Unplaced"/>
</dbReference>
<protein>
    <submittedName>
        <fullName evidence="3">Uncharacterized protein LOC128773876</fullName>
    </submittedName>
    <submittedName>
        <fullName evidence="4">Uncharacterized protein LOC128773877</fullName>
    </submittedName>
    <submittedName>
        <fullName evidence="5">Uncharacterized protein LOC128773878</fullName>
    </submittedName>
</protein>
<evidence type="ECO:0000313" key="4">
    <source>
        <dbReference type="RefSeq" id="XP_053747890.1"/>
    </source>
</evidence>
<dbReference type="RefSeq" id="XP_053747891.1">
    <property type="nucleotide sequence ID" value="XM_053891916.1"/>
</dbReference>
<dbReference type="Gene3D" id="1.20.140.150">
    <property type="match status" value="1"/>
</dbReference>
<keyword evidence="1" id="KW-1133">Transmembrane helix</keyword>
<dbReference type="GeneID" id="128773878"/>
<keyword evidence="2" id="KW-1185">Reference proteome</keyword>
<organism evidence="2 5">
    <name type="scientific">Panthera pardus</name>
    <name type="common">Leopard</name>
    <name type="synonym">Felis pardus</name>
    <dbReference type="NCBI Taxonomy" id="9691"/>
    <lineage>
        <taxon>Eukaryota</taxon>
        <taxon>Metazoa</taxon>
        <taxon>Chordata</taxon>
        <taxon>Craniata</taxon>
        <taxon>Vertebrata</taxon>
        <taxon>Euteleostomi</taxon>
        <taxon>Mammalia</taxon>
        <taxon>Eutheria</taxon>
        <taxon>Laurasiatheria</taxon>
        <taxon>Carnivora</taxon>
        <taxon>Feliformia</taxon>
        <taxon>Felidae</taxon>
        <taxon>Pantherinae</taxon>
        <taxon>Panthera</taxon>
    </lineage>
</organism>
<reference evidence="3 4" key="1">
    <citation type="submission" date="2025-04" db="UniProtKB">
        <authorList>
            <consortium name="RefSeq"/>
        </authorList>
    </citation>
    <scope>IDENTIFICATION</scope>
    <source>
        <tissue evidence="3 4">Whole blood</tissue>
    </source>
</reference>
<keyword evidence="1" id="KW-0472">Membrane</keyword>
<feature type="transmembrane region" description="Helical" evidence="1">
    <location>
        <begin position="79"/>
        <end position="103"/>
    </location>
</feature>
<name>A0A9W2UNV8_PANPR</name>
<dbReference type="AlphaFoldDB" id="A0A9W2UNV8"/>
<feature type="transmembrane region" description="Helical" evidence="1">
    <location>
        <begin position="167"/>
        <end position="192"/>
    </location>
</feature>
<dbReference type="RefSeq" id="XP_053747889.1">
    <property type="nucleotide sequence ID" value="XM_053891914.1"/>
</dbReference>
<evidence type="ECO:0000313" key="2">
    <source>
        <dbReference type="Proteomes" id="UP001165780"/>
    </source>
</evidence>
<evidence type="ECO:0000313" key="3">
    <source>
        <dbReference type="RefSeq" id="XP_053747889.1"/>
    </source>
</evidence>
<proteinExistence type="predicted"/>